<keyword evidence="8" id="KW-1185">Reference proteome</keyword>
<evidence type="ECO:0000256" key="4">
    <source>
        <dbReference type="ARBA" id="ARBA00023136"/>
    </source>
</evidence>
<proteinExistence type="predicted"/>
<feature type="transmembrane region" description="Helical" evidence="5">
    <location>
        <begin position="261"/>
        <end position="281"/>
    </location>
</feature>
<keyword evidence="3 5" id="KW-1133">Transmembrane helix</keyword>
<evidence type="ECO:0000313" key="7">
    <source>
        <dbReference type="EMBL" id="MFC7306819.1"/>
    </source>
</evidence>
<feature type="transmembrane region" description="Helical" evidence="5">
    <location>
        <begin position="288"/>
        <end position="307"/>
    </location>
</feature>
<evidence type="ECO:0000256" key="3">
    <source>
        <dbReference type="ARBA" id="ARBA00022989"/>
    </source>
</evidence>
<feature type="transmembrane region" description="Helical" evidence="5">
    <location>
        <begin position="117"/>
        <end position="138"/>
    </location>
</feature>
<feature type="transmembrane region" description="Helical" evidence="5">
    <location>
        <begin position="229"/>
        <end position="249"/>
    </location>
</feature>
<accession>A0ABW2JL34</accession>
<sequence>MSATAAPGRRDASRFLADYHTLTRVPRFWLMATVGMVSKLAASMTSLSLLLLVSSSYSYGTAGLAVSCSILGQGLTAPLRGRFIDRYPVRSVLLSCLVLHLTVTIALMATVRSGGAATVVYALAAAVGGSAPPVAVMMRSIWHSATDGTTLSTAMALDASMMGAALIVGPVLASWLSLRLSPLVPYAAITAMTVLSVGLVATSCSVPVRSAPPGHWLGPLASPPLRRLLTVNALFVMAVTAVDVVLPMHARQVHAMELTGLYLGLLAVGSVLGSFALGAATQRLPRRLELPVLLGLFTVGSAALAAATQFSPLVVLAVCPVAGLVIGALFATLRTTGGDLAPVGYVTETMSWLSTLDMVGGAAGAAVFAYLADTEGSGTALILIPVLIATAAAVSCRVQVRQHH</sequence>
<evidence type="ECO:0000259" key="6">
    <source>
        <dbReference type="PROSITE" id="PS50850"/>
    </source>
</evidence>
<dbReference type="SUPFAM" id="SSF103473">
    <property type="entry name" value="MFS general substrate transporter"/>
    <property type="match status" value="1"/>
</dbReference>
<evidence type="ECO:0000256" key="5">
    <source>
        <dbReference type="SAM" id="Phobius"/>
    </source>
</evidence>
<evidence type="ECO:0000256" key="2">
    <source>
        <dbReference type="ARBA" id="ARBA00022692"/>
    </source>
</evidence>
<feature type="transmembrane region" description="Helical" evidence="5">
    <location>
        <begin position="28"/>
        <end position="53"/>
    </location>
</feature>
<dbReference type="PANTHER" id="PTHR23542">
    <property type="match status" value="1"/>
</dbReference>
<dbReference type="Gene3D" id="1.20.1250.20">
    <property type="entry name" value="MFS general substrate transporter like domains"/>
    <property type="match status" value="1"/>
</dbReference>
<dbReference type="InterPro" id="IPR011701">
    <property type="entry name" value="MFS"/>
</dbReference>
<feature type="transmembrane region" description="Helical" evidence="5">
    <location>
        <begin position="91"/>
        <end position="111"/>
    </location>
</feature>
<protein>
    <submittedName>
        <fullName evidence="7">MFS transporter</fullName>
    </submittedName>
</protein>
<feature type="domain" description="Major facilitator superfamily (MFS) profile" evidence="6">
    <location>
        <begin position="224"/>
        <end position="404"/>
    </location>
</feature>
<feature type="transmembrane region" description="Helical" evidence="5">
    <location>
        <begin position="184"/>
        <end position="208"/>
    </location>
</feature>
<dbReference type="InterPro" id="IPR036259">
    <property type="entry name" value="MFS_trans_sf"/>
</dbReference>
<name>A0ABW2JL34_9ACTN</name>
<comment type="subcellular location">
    <subcellularLocation>
        <location evidence="1">Cell membrane</location>
        <topology evidence="1">Multi-pass membrane protein</topology>
    </subcellularLocation>
</comment>
<dbReference type="InterPro" id="IPR020846">
    <property type="entry name" value="MFS_dom"/>
</dbReference>
<evidence type="ECO:0000256" key="1">
    <source>
        <dbReference type="ARBA" id="ARBA00004651"/>
    </source>
</evidence>
<dbReference type="EMBL" id="JBHTCF010000009">
    <property type="protein sequence ID" value="MFC7306819.1"/>
    <property type="molecule type" value="Genomic_DNA"/>
</dbReference>
<feature type="transmembrane region" description="Helical" evidence="5">
    <location>
        <begin position="313"/>
        <end position="331"/>
    </location>
</feature>
<feature type="transmembrane region" description="Helical" evidence="5">
    <location>
        <begin position="159"/>
        <end position="178"/>
    </location>
</feature>
<organism evidence="7 8">
    <name type="scientific">Streptomyces monticola</name>
    <dbReference type="NCBI Taxonomy" id="2666263"/>
    <lineage>
        <taxon>Bacteria</taxon>
        <taxon>Bacillati</taxon>
        <taxon>Actinomycetota</taxon>
        <taxon>Actinomycetes</taxon>
        <taxon>Kitasatosporales</taxon>
        <taxon>Streptomycetaceae</taxon>
        <taxon>Streptomyces</taxon>
    </lineage>
</organism>
<gene>
    <name evidence="7" type="ORF">ACFQVC_21625</name>
</gene>
<feature type="transmembrane region" description="Helical" evidence="5">
    <location>
        <begin position="352"/>
        <end position="372"/>
    </location>
</feature>
<feature type="transmembrane region" description="Helical" evidence="5">
    <location>
        <begin position="378"/>
        <end position="398"/>
    </location>
</feature>
<dbReference type="Proteomes" id="UP001596523">
    <property type="component" value="Unassembled WGS sequence"/>
</dbReference>
<dbReference type="PANTHER" id="PTHR23542:SF1">
    <property type="entry name" value="MAJOR FACILITATOR SUPERFAMILY (MFS) PROFILE DOMAIN-CONTAINING PROTEIN"/>
    <property type="match status" value="1"/>
</dbReference>
<dbReference type="Pfam" id="PF07690">
    <property type="entry name" value="MFS_1"/>
    <property type="match status" value="1"/>
</dbReference>
<keyword evidence="4 5" id="KW-0472">Membrane</keyword>
<dbReference type="PROSITE" id="PS50850">
    <property type="entry name" value="MFS"/>
    <property type="match status" value="1"/>
</dbReference>
<comment type="caution">
    <text evidence="7">The sequence shown here is derived from an EMBL/GenBank/DDBJ whole genome shotgun (WGS) entry which is preliminary data.</text>
</comment>
<feature type="transmembrane region" description="Helical" evidence="5">
    <location>
        <begin position="59"/>
        <end position="79"/>
    </location>
</feature>
<dbReference type="RefSeq" id="WP_381832594.1">
    <property type="nucleotide sequence ID" value="NZ_JBHTCF010000009.1"/>
</dbReference>
<reference evidence="8" key="1">
    <citation type="journal article" date="2019" name="Int. J. Syst. Evol. Microbiol.">
        <title>The Global Catalogue of Microorganisms (GCM) 10K type strain sequencing project: providing services to taxonomists for standard genome sequencing and annotation.</title>
        <authorList>
            <consortium name="The Broad Institute Genomics Platform"/>
            <consortium name="The Broad Institute Genome Sequencing Center for Infectious Disease"/>
            <person name="Wu L."/>
            <person name="Ma J."/>
        </authorList>
    </citation>
    <scope>NUCLEOTIDE SEQUENCE [LARGE SCALE GENOMIC DNA]</scope>
    <source>
        <strain evidence="8">SYNS20</strain>
    </source>
</reference>
<keyword evidence="2 5" id="KW-0812">Transmembrane</keyword>
<evidence type="ECO:0000313" key="8">
    <source>
        <dbReference type="Proteomes" id="UP001596523"/>
    </source>
</evidence>